<keyword evidence="4" id="KW-1185">Reference proteome</keyword>
<keyword evidence="1" id="KW-0175">Coiled coil</keyword>
<evidence type="ECO:0000256" key="1">
    <source>
        <dbReference type="SAM" id="Coils"/>
    </source>
</evidence>
<dbReference type="AlphaFoldDB" id="A0A9N8ERI8"/>
<organism evidence="3 4">
    <name type="scientific">Seminavis robusta</name>
    <dbReference type="NCBI Taxonomy" id="568900"/>
    <lineage>
        <taxon>Eukaryota</taxon>
        <taxon>Sar</taxon>
        <taxon>Stramenopiles</taxon>
        <taxon>Ochrophyta</taxon>
        <taxon>Bacillariophyta</taxon>
        <taxon>Bacillariophyceae</taxon>
        <taxon>Bacillariophycidae</taxon>
        <taxon>Naviculales</taxon>
        <taxon>Naviculaceae</taxon>
        <taxon>Seminavis</taxon>
    </lineage>
</organism>
<feature type="compositionally biased region" description="Basic residues" evidence="2">
    <location>
        <begin position="1"/>
        <end position="10"/>
    </location>
</feature>
<evidence type="ECO:0000313" key="4">
    <source>
        <dbReference type="Proteomes" id="UP001153069"/>
    </source>
</evidence>
<name>A0A9N8ERI8_9STRA</name>
<sequence>MPGRTTRSKKSPSAAGKGKRAAKAAATDDATPVKVKANDPEAVKKLTDKLYMVQEKLRKKKNRVHKISAEQMDIEIVKEEHGWLEEVECYEEEKKQLSQDDAKIARLERKHKRAAKTHDERLEKLKADLDTREQVTHEEAKKLNEEIENLRLFEKEVAAELKAAKKAHAAK</sequence>
<feature type="compositionally biased region" description="Low complexity" evidence="2">
    <location>
        <begin position="23"/>
        <end position="33"/>
    </location>
</feature>
<dbReference type="Proteomes" id="UP001153069">
    <property type="component" value="Unassembled WGS sequence"/>
</dbReference>
<proteinExistence type="predicted"/>
<feature type="coiled-coil region" evidence="1">
    <location>
        <begin position="90"/>
        <end position="160"/>
    </location>
</feature>
<feature type="region of interest" description="Disordered" evidence="2">
    <location>
        <begin position="1"/>
        <end position="33"/>
    </location>
</feature>
<dbReference type="EMBL" id="CAICTM010001407">
    <property type="protein sequence ID" value="CAB9523370.1"/>
    <property type="molecule type" value="Genomic_DNA"/>
</dbReference>
<protein>
    <submittedName>
        <fullName evidence="3">Uncharacterized protein</fullName>
    </submittedName>
</protein>
<evidence type="ECO:0000256" key="2">
    <source>
        <dbReference type="SAM" id="MobiDB-lite"/>
    </source>
</evidence>
<comment type="caution">
    <text evidence="3">The sequence shown here is derived from an EMBL/GenBank/DDBJ whole genome shotgun (WGS) entry which is preliminary data.</text>
</comment>
<accession>A0A9N8ERI8</accession>
<reference evidence="3" key="1">
    <citation type="submission" date="2020-06" db="EMBL/GenBank/DDBJ databases">
        <authorList>
            <consortium name="Plant Systems Biology data submission"/>
        </authorList>
    </citation>
    <scope>NUCLEOTIDE SEQUENCE</scope>
    <source>
        <strain evidence="3">D6</strain>
    </source>
</reference>
<evidence type="ECO:0000313" key="3">
    <source>
        <dbReference type="EMBL" id="CAB9523370.1"/>
    </source>
</evidence>
<gene>
    <name evidence="3" type="ORF">SEMRO_1409_G270170.1</name>
</gene>